<dbReference type="SMART" id="SM00181">
    <property type="entry name" value="EGF"/>
    <property type="match status" value="2"/>
</dbReference>
<dbReference type="Proteomes" id="UP000830375">
    <property type="component" value="Unassembled WGS sequence"/>
</dbReference>
<evidence type="ECO:0000259" key="1">
    <source>
        <dbReference type="PROSITE" id="PS01186"/>
    </source>
</evidence>
<dbReference type="InterPro" id="IPR052071">
    <property type="entry name" value="SCUB_EGF-like_domain"/>
</dbReference>
<sequence>MPLDTDAPFSSPRLFLLLSQGATGLLTQMRPGAKKSNTHPDLGRLSGSERLVLFSPMRFNGTKDVPTCMDKNHGCAHICRETPKGGIACECRPGFQLTKNNRDCKLTCNYGNGGCQHICEEMDHGPRCSCHMKFALHSDGKTCVAQAENGSWERRPL</sequence>
<keyword evidence="3" id="KW-1185">Reference proteome</keyword>
<protein>
    <submittedName>
        <fullName evidence="2">Signal peptide, CUB and EGF-like domain-containing protein 3</fullName>
    </submittedName>
</protein>
<dbReference type="PROSITE" id="PS01186">
    <property type="entry name" value="EGF_2"/>
    <property type="match status" value="1"/>
</dbReference>
<feature type="domain" description="EGF-like" evidence="1">
    <location>
        <begin position="89"/>
        <end position="104"/>
    </location>
</feature>
<evidence type="ECO:0000313" key="2">
    <source>
        <dbReference type="EMBL" id="KAI2649441.1"/>
    </source>
</evidence>
<organism evidence="2 3">
    <name type="scientific">Labeo rohita</name>
    <name type="common">Indian major carp</name>
    <name type="synonym">Cyprinus rohita</name>
    <dbReference type="NCBI Taxonomy" id="84645"/>
    <lineage>
        <taxon>Eukaryota</taxon>
        <taxon>Metazoa</taxon>
        <taxon>Chordata</taxon>
        <taxon>Craniata</taxon>
        <taxon>Vertebrata</taxon>
        <taxon>Euteleostomi</taxon>
        <taxon>Actinopterygii</taxon>
        <taxon>Neopterygii</taxon>
        <taxon>Teleostei</taxon>
        <taxon>Ostariophysi</taxon>
        <taxon>Cypriniformes</taxon>
        <taxon>Cyprinidae</taxon>
        <taxon>Labeoninae</taxon>
        <taxon>Labeonini</taxon>
        <taxon>Labeo</taxon>
    </lineage>
</organism>
<dbReference type="InterPro" id="IPR000742">
    <property type="entry name" value="EGF"/>
</dbReference>
<dbReference type="Pfam" id="PF14670">
    <property type="entry name" value="FXa_inhibition"/>
    <property type="match status" value="2"/>
</dbReference>
<evidence type="ECO:0000313" key="3">
    <source>
        <dbReference type="Proteomes" id="UP000830375"/>
    </source>
</evidence>
<proteinExistence type="predicted"/>
<comment type="caution">
    <text evidence="2">The sequence shown here is derived from an EMBL/GenBank/DDBJ whole genome shotgun (WGS) entry which is preliminary data.</text>
</comment>
<gene>
    <name evidence="2" type="ORF">H4Q32_015396</name>
</gene>
<reference evidence="2 3" key="1">
    <citation type="submission" date="2022-01" db="EMBL/GenBank/DDBJ databases">
        <title>A high-quality chromosome-level genome assembly of rohu carp, Labeo rohita.</title>
        <authorList>
            <person name="Arick M.A. II"/>
            <person name="Hsu C.-Y."/>
            <person name="Magbanua Z."/>
            <person name="Pechanova O."/>
            <person name="Grover C."/>
            <person name="Miller E."/>
            <person name="Thrash A."/>
            <person name="Ezzel L."/>
            <person name="Alam S."/>
            <person name="Benzie J."/>
            <person name="Hamilton M."/>
            <person name="Karsi A."/>
            <person name="Lawrence M.L."/>
            <person name="Peterson D.G."/>
        </authorList>
    </citation>
    <scope>NUCLEOTIDE SEQUENCE [LARGE SCALE GENOMIC DNA]</scope>
    <source>
        <strain evidence="3">BAU-BD-2019</strain>
        <tissue evidence="2">Blood</tissue>
    </source>
</reference>
<dbReference type="Gene3D" id="2.10.25.10">
    <property type="entry name" value="Laminin"/>
    <property type="match status" value="2"/>
</dbReference>
<dbReference type="PANTHER" id="PTHR24046">
    <property type="entry name" value="SIGNAL PEPTIDE, CUB AND EGF-LIKE DOMAIN-CONTAINING"/>
    <property type="match status" value="1"/>
</dbReference>
<dbReference type="EMBL" id="JACTAM010000023">
    <property type="protein sequence ID" value="KAI2649441.1"/>
    <property type="molecule type" value="Genomic_DNA"/>
</dbReference>
<name>A0ABQ8LGV1_LABRO</name>
<dbReference type="SUPFAM" id="SSF57196">
    <property type="entry name" value="EGF/Laminin"/>
    <property type="match status" value="2"/>
</dbReference>
<accession>A0ABQ8LGV1</accession>
<dbReference type="PANTHER" id="PTHR24046:SF2">
    <property type="entry name" value="SIGNAL PEPTIDE, CUB AND EGF-LIKE DOMAIN-CONTAINING PROTEIN 3"/>
    <property type="match status" value="1"/>
</dbReference>